<evidence type="ECO:0008006" key="3">
    <source>
        <dbReference type="Google" id="ProtNLM"/>
    </source>
</evidence>
<dbReference type="EMBL" id="GEEE01005965">
    <property type="protein sequence ID" value="JAP57260.1"/>
    <property type="molecule type" value="Transcribed_RNA"/>
</dbReference>
<feature type="region of interest" description="Disordered" evidence="1">
    <location>
        <begin position="153"/>
        <end position="197"/>
    </location>
</feature>
<feature type="region of interest" description="Disordered" evidence="1">
    <location>
        <begin position="354"/>
        <end position="392"/>
    </location>
</feature>
<evidence type="ECO:0000313" key="2">
    <source>
        <dbReference type="EMBL" id="JAP57260.1"/>
    </source>
</evidence>
<dbReference type="PANTHER" id="PTHR20957:SF0">
    <property type="entry name" value="RNA-BINDING PROTEIN 48"/>
    <property type="match status" value="1"/>
</dbReference>
<feature type="compositionally biased region" description="Basic and acidic residues" evidence="1">
    <location>
        <begin position="153"/>
        <end position="164"/>
    </location>
</feature>
<accession>A0A0X3Q1C2</accession>
<dbReference type="GO" id="GO:0005654">
    <property type="term" value="C:nucleoplasm"/>
    <property type="evidence" value="ECO:0007669"/>
    <property type="project" value="TreeGrafter"/>
</dbReference>
<dbReference type="AlphaFoldDB" id="A0A0X3Q1C2"/>
<reference evidence="2" key="1">
    <citation type="submission" date="2016-01" db="EMBL/GenBank/DDBJ databases">
        <title>Reference transcriptome for the parasite Schistocephalus solidus: insights into the molecular evolution of parasitism.</title>
        <authorList>
            <person name="Hebert F.O."/>
            <person name="Grambauer S."/>
            <person name="Barber I."/>
            <person name="Landry C.R."/>
            <person name="Aubin-Horth N."/>
        </authorList>
    </citation>
    <scope>NUCLEOTIDE SEQUENCE</scope>
</reference>
<gene>
    <name evidence="2" type="ORF">TR123440</name>
</gene>
<organism evidence="2">
    <name type="scientific">Schistocephalus solidus</name>
    <name type="common">Tapeworm</name>
    <dbReference type="NCBI Taxonomy" id="70667"/>
    <lineage>
        <taxon>Eukaryota</taxon>
        <taxon>Metazoa</taxon>
        <taxon>Spiralia</taxon>
        <taxon>Lophotrochozoa</taxon>
        <taxon>Platyhelminthes</taxon>
        <taxon>Cestoda</taxon>
        <taxon>Eucestoda</taxon>
        <taxon>Diphyllobothriidea</taxon>
        <taxon>Diphyllobothriidae</taxon>
        <taxon>Schistocephalus</taxon>
    </lineage>
</organism>
<dbReference type="PANTHER" id="PTHR20957">
    <property type="entry name" value="RNA-BINDING PROTEIN 48"/>
    <property type="match status" value="1"/>
</dbReference>
<evidence type="ECO:0000256" key="1">
    <source>
        <dbReference type="SAM" id="MobiDB-lite"/>
    </source>
</evidence>
<proteinExistence type="predicted"/>
<feature type="compositionally biased region" description="Polar residues" evidence="1">
    <location>
        <begin position="380"/>
        <end position="392"/>
    </location>
</feature>
<sequence length="392" mass="43991">MRGSIKCYTYHRKVGPCLTRPPYRDGKRKRAIKVFTIADESMYLLIFGVPSLGLEKQLKDKIKKICPLKSLEKVEHPDTERFTETFLTKFENVGAARRVRSALDDISFYGSLLHIVYAPEFETSAECRVKLHSFRRYNDVVFSRFEREKEQNIACQRSHDDESAKTTLNAEHPFQPEENNLPDGEAPTETTKVGTDNPYSRSVIDCQKLGYDILPLISGPSEGDALTESRRYWAALGYEFPTVFPLDQTNSRTGVHLQPAPSPSSLSRIKTTELRVPEAVLQALTCRPVTDFASSMVQHPRTTARPPQSSLPTPLSVPLATGFVPRSVQRKRQLDHRPVIRVGELKRLALMLGPAQGPCSRPTYEPLSRPLSPPNPSTSATSESPDSEPTQK</sequence>
<feature type="compositionally biased region" description="Polar residues" evidence="1">
    <location>
        <begin position="188"/>
        <end position="197"/>
    </location>
</feature>
<protein>
    <recommendedName>
        <fullName evidence="3">RNA-binding protein 48</fullName>
    </recommendedName>
</protein>
<dbReference type="InterPro" id="IPR039599">
    <property type="entry name" value="RBM48"/>
</dbReference>
<name>A0A0X3Q1C2_SCHSO</name>